<proteinExistence type="predicted"/>
<dbReference type="RefSeq" id="WP_137192980.1">
    <property type="nucleotide sequence ID" value="NZ_CP039964.1"/>
</dbReference>
<name>A0A4P8EEV4_9RHOB</name>
<protein>
    <submittedName>
        <fullName evidence="2">Uncharacterized protein</fullName>
    </submittedName>
</protein>
<keyword evidence="1" id="KW-0812">Transmembrane</keyword>
<evidence type="ECO:0000256" key="1">
    <source>
        <dbReference type="SAM" id="Phobius"/>
    </source>
</evidence>
<organism evidence="2 3">
    <name type="scientific">Pseudorhodobacter turbinis</name>
    <dbReference type="NCBI Taxonomy" id="2500533"/>
    <lineage>
        <taxon>Bacteria</taxon>
        <taxon>Pseudomonadati</taxon>
        <taxon>Pseudomonadota</taxon>
        <taxon>Alphaproteobacteria</taxon>
        <taxon>Rhodobacterales</taxon>
        <taxon>Paracoccaceae</taxon>
        <taxon>Pseudorhodobacter</taxon>
    </lineage>
</organism>
<keyword evidence="3" id="KW-1185">Reference proteome</keyword>
<dbReference type="KEGG" id="pseb:EOK75_05605"/>
<sequence length="61" mass="6594">MLQKISFTLIGLLVVAAYAVPYLVLDSVETWHGSFLFWALVGVLVIILNILATAGFNGDAK</sequence>
<accession>A0A4P8EEV4</accession>
<reference evidence="2 3" key="1">
    <citation type="submission" date="2019-05" db="EMBL/GenBank/DDBJ databases">
        <title>Pseudorhodobacter turbinis sp. nov., isolated from the gut of the Korean turban shell.</title>
        <authorList>
            <person name="Jeong Y.-S."/>
            <person name="Kang W.-R."/>
            <person name="Bae J.-W."/>
        </authorList>
    </citation>
    <scope>NUCLEOTIDE SEQUENCE [LARGE SCALE GENOMIC DNA]</scope>
    <source>
        <strain evidence="2 3">S12M18</strain>
    </source>
</reference>
<keyword evidence="1" id="KW-0472">Membrane</keyword>
<feature type="transmembrane region" description="Helical" evidence="1">
    <location>
        <begin position="35"/>
        <end position="56"/>
    </location>
</feature>
<evidence type="ECO:0000313" key="3">
    <source>
        <dbReference type="Proteomes" id="UP000298631"/>
    </source>
</evidence>
<evidence type="ECO:0000313" key="2">
    <source>
        <dbReference type="EMBL" id="QCO55297.1"/>
    </source>
</evidence>
<dbReference type="AlphaFoldDB" id="A0A4P8EEV4"/>
<keyword evidence="1" id="KW-1133">Transmembrane helix</keyword>
<dbReference type="EMBL" id="CP039964">
    <property type="protein sequence ID" value="QCO55297.1"/>
    <property type="molecule type" value="Genomic_DNA"/>
</dbReference>
<gene>
    <name evidence="2" type="ORF">EOK75_05605</name>
</gene>
<dbReference type="Proteomes" id="UP000298631">
    <property type="component" value="Chromosome"/>
</dbReference>